<protein>
    <submittedName>
        <fullName evidence="1">Uncharacterized protein</fullName>
    </submittedName>
</protein>
<accession>A0A2P2N0Z2</accession>
<proteinExistence type="predicted"/>
<evidence type="ECO:0000313" key="1">
    <source>
        <dbReference type="EMBL" id="MBX36143.1"/>
    </source>
</evidence>
<name>A0A2P2N0Z2_RHIMU</name>
<reference evidence="1" key="1">
    <citation type="submission" date="2018-02" db="EMBL/GenBank/DDBJ databases">
        <title>Rhizophora mucronata_Transcriptome.</title>
        <authorList>
            <person name="Meera S.P."/>
            <person name="Sreeshan A."/>
            <person name="Augustine A."/>
        </authorList>
    </citation>
    <scope>NUCLEOTIDE SEQUENCE</scope>
    <source>
        <tissue evidence="1">Leaf</tissue>
    </source>
</reference>
<organism evidence="1">
    <name type="scientific">Rhizophora mucronata</name>
    <name type="common">Asiatic mangrove</name>
    <dbReference type="NCBI Taxonomy" id="61149"/>
    <lineage>
        <taxon>Eukaryota</taxon>
        <taxon>Viridiplantae</taxon>
        <taxon>Streptophyta</taxon>
        <taxon>Embryophyta</taxon>
        <taxon>Tracheophyta</taxon>
        <taxon>Spermatophyta</taxon>
        <taxon>Magnoliopsida</taxon>
        <taxon>eudicotyledons</taxon>
        <taxon>Gunneridae</taxon>
        <taxon>Pentapetalae</taxon>
        <taxon>rosids</taxon>
        <taxon>fabids</taxon>
        <taxon>Malpighiales</taxon>
        <taxon>Rhizophoraceae</taxon>
        <taxon>Rhizophora</taxon>
    </lineage>
</organism>
<dbReference type="AlphaFoldDB" id="A0A2P2N0Z2"/>
<sequence>MVSRKSRESNNSRNDLELCQLYFRHLSEGDCKPFRVQALFVSF</sequence>
<dbReference type="EMBL" id="GGEC01055659">
    <property type="protein sequence ID" value="MBX36143.1"/>
    <property type="molecule type" value="Transcribed_RNA"/>
</dbReference>